<evidence type="ECO:0000259" key="1">
    <source>
        <dbReference type="Pfam" id="PF14588"/>
    </source>
</evidence>
<dbReference type="EMBL" id="BLAJ01000021">
    <property type="protein sequence ID" value="GES53605.1"/>
    <property type="molecule type" value="Genomic_DNA"/>
</dbReference>
<reference evidence="2 3" key="1">
    <citation type="journal article" date="2020" name="Genome Biol. Evol.">
        <title>Rhizobium dioscoreae sp. nov., a plant growth-promoting bacterium isolated from yam (Dioscorea species).</title>
        <authorList>
            <person name="Ouyabe M."/>
            <person name="Tanaka N."/>
            <person name="Shiwa Y."/>
            <person name="Fujita N."/>
            <person name="Kikuno H."/>
            <person name="Babil P."/>
            <person name="Shiwachi H."/>
        </authorList>
    </citation>
    <scope>NUCLEOTIDE SEQUENCE [LARGE SCALE GENOMIC DNA]</scope>
    <source>
        <strain evidence="2 3">S-93</strain>
    </source>
</reference>
<sequence>MVNPSIEARIREMAITLPPTPTPFGTYSEAVMSGALLFLSGMLPVVGHEPIYLGRVGSELSVREGYDAARIACMNGISAARAYLGSLDYIKRIAKLGVYIAAPEDFRDHPKVADGASDLLMELFGQALVPPRVVLGVSSIPLGMPIEVELVFEIDMQ</sequence>
<evidence type="ECO:0000313" key="2">
    <source>
        <dbReference type="EMBL" id="GES53605.1"/>
    </source>
</evidence>
<proteinExistence type="predicted"/>
<gene>
    <name evidence="2" type="ORF">RsS93_62190</name>
</gene>
<dbReference type="Proteomes" id="UP000390335">
    <property type="component" value="Unassembled WGS sequence"/>
</dbReference>
<comment type="caution">
    <text evidence="2">The sequence shown here is derived from an EMBL/GenBank/DDBJ whole genome shotgun (WGS) entry which is preliminary data.</text>
</comment>
<protein>
    <recommendedName>
        <fullName evidence="1">Endoribonuclease L-PSP/chorismate mutase-like domain-containing protein</fullName>
    </recommendedName>
</protein>
<dbReference type="InterPro" id="IPR013813">
    <property type="entry name" value="Endoribo_LPSP/chorism_mut-like"/>
</dbReference>
<dbReference type="InterPro" id="IPR035959">
    <property type="entry name" value="RutC-like_sf"/>
</dbReference>
<dbReference type="Gene3D" id="3.30.1330.40">
    <property type="entry name" value="RutC-like"/>
    <property type="match status" value="1"/>
</dbReference>
<evidence type="ECO:0000313" key="3">
    <source>
        <dbReference type="Proteomes" id="UP000390335"/>
    </source>
</evidence>
<accession>A0ABQ0ZDJ4</accession>
<dbReference type="RefSeq" id="WP_152094933.1">
    <property type="nucleotide sequence ID" value="NZ_BLAI01000011.1"/>
</dbReference>
<dbReference type="SUPFAM" id="SSF55298">
    <property type="entry name" value="YjgF-like"/>
    <property type="match status" value="1"/>
</dbReference>
<dbReference type="PANTHER" id="PTHR43760:SF1">
    <property type="entry name" value="ENDORIBONUCLEASE L-PSP_CHORISMATE MUTASE-LIKE DOMAIN-CONTAINING PROTEIN"/>
    <property type="match status" value="1"/>
</dbReference>
<dbReference type="CDD" id="cd02199">
    <property type="entry name" value="YjgF_YER057c_UK114_like_1"/>
    <property type="match status" value="1"/>
</dbReference>
<feature type="domain" description="Endoribonuclease L-PSP/chorismate mutase-like" evidence="1">
    <location>
        <begin position="8"/>
        <end position="144"/>
    </location>
</feature>
<name>A0ABQ0ZDJ4_9HYPH</name>
<dbReference type="PANTHER" id="PTHR43760">
    <property type="entry name" value="ENDORIBONUCLEASE-RELATED"/>
    <property type="match status" value="1"/>
</dbReference>
<organism evidence="2 3">
    <name type="scientific">Rhizobium dioscoreae</name>
    <dbReference type="NCBI Taxonomy" id="2653122"/>
    <lineage>
        <taxon>Bacteria</taxon>
        <taxon>Pseudomonadati</taxon>
        <taxon>Pseudomonadota</taxon>
        <taxon>Alphaproteobacteria</taxon>
        <taxon>Hyphomicrobiales</taxon>
        <taxon>Rhizobiaceae</taxon>
        <taxon>Rhizobium/Agrobacterium group</taxon>
        <taxon>Rhizobium</taxon>
    </lineage>
</organism>
<keyword evidence="3" id="KW-1185">Reference proteome</keyword>
<dbReference type="Pfam" id="PF14588">
    <property type="entry name" value="YjgF_endoribonc"/>
    <property type="match status" value="1"/>
</dbReference>